<dbReference type="OrthoDB" id="9804590at2"/>
<keyword evidence="2 4" id="KW-0808">Transferase</keyword>
<accession>A0A2V1P3M4</accession>
<name>A0A2V1P3M4_9RHOB</name>
<comment type="caution">
    <text evidence="5">The sequence shown here is derived from an EMBL/GenBank/DDBJ whole genome shotgun (WGS) entry which is preliminary data.</text>
</comment>
<dbReference type="PROSITE" id="PS51687">
    <property type="entry name" value="SAM_MT_RNA_M5U"/>
    <property type="match status" value="1"/>
</dbReference>
<evidence type="ECO:0000313" key="6">
    <source>
        <dbReference type="Proteomes" id="UP000245293"/>
    </source>
</evidence>
<sequence>MAKVTALTQLGTGQLADGSLVDRVLPGEEIELNGSEIRVLEPSPDRVKAPCRHFKTCGGCQMQHASDTFVARWKVGIVEKAMQARGLPFPFRTLHVSPAQSRRRAGFKARRTKQGAMIGFHARGTHTLVDTPDCQLVRPTLLAARDGLTALTRLAASRKSEIILVVTDTLAGLDVVVETERGLDPGLRVEATEAAREHGFARLSWNDEILATFRPPELAFGKARVVPPPGAFLQATQEGEAALVAAVMEGLGPARRVVDLFAGCGTFALPVASGANVHAVEGSEPLLQALDRGWRMADGLHQVSTEMRDLFRRPLEPDELAGFDAAIIDPPRAGAAAQTEALARSALGRVVMVSCNLVTFARDAERLVEAGFEIAWLDVIDQFRWSSHVEVAALLTRL</sequence>
<dbReference type="Proteomes" id="UP000245293">
    <property type="component" value="Unassembled WGS sequence"/>
</dbReference>
<evidence type="ECO:0000256" key="3">
    <source>
        <dbReference type="ARBA" id="ARBA00022691"/>
    </source>
</evidence>
<evidence type="ECO:0000256" key="4">
    <source>
        <dbReference type="PROSITE-ProRule" id="PRU01024"/>
    </source>
</evidence>
<dbReference type="SUPFAM" id="SSF53335">
    <property type="entry name" value="S-adenosyl-L-methionine-dependent methyltransferases"/>
    <property type="match status" value="1"/>
</dbReference>
<evidence type="ECO:0000256" key="1">
    <source>
        <dbReference type="ARBA" id="ARBA00022603"/>
    </source>
</evidence>
<organism evidence="5 6">
    <name type="scientific">Salibaculum griseiflavum</name>
    <dbReference type="NCBI Taxonomy" id="1914409"/>
    <lineage>
        <taxon>Bacteria</taxon>
        <taxon>Pseudomonadati</taxon>
        <taxon>Pseudomonadota</taxon>
        <taxon>Alphaproteobacteria</taxon>
        <taxon>Rhodobacterales</taxon>
        <taxon>Roseobacteraceae</taxon>
        <taxon>Salibaculum</taxon>
    </lineage>
</organism>
<dbReference type="InterPro" id="IPR010280">
    <property type="entry name" value="U5_MeTrfase_fam"/>
</dbReference>
<dbReference type="GO" id="GO:0070041">
    <property type="term" value="F:rRNA (uridine-C5-)-methyltransferase activity"/>
    <property type="evidence" value="ECO:0007669"/>
    <property type="project" value="TreeGrafter"/>
</dbReference>
<protein>
    <submittedName>
        <fullName evidence="5">Class I SAM-dependent RNA methyltransferase</fullName>
    </submittedName>
</protein>
<feature type="binding site" evidence="4">
    <location>
        <position position="234"/>
    </location>
    <ligand>
        <name>S-adenosyl-L-methionine</name>
        <dbReference type="ChEBI" id="CHEBI:59789"/>
    </ligand>
</feature>
<evidence type="ECO:0000256" key="2">
    <source>
        <dbReference type="ARBA" id="ARBA00022679"/>
    </source>
</evidence>
<gene>
    <name evidence="5" type="ORF">DFK10_08290</name>
</gene>
<feature type="binding site" evidence="4">
    <location>
        <position position="329"/>
    </location>
    <ligand>
        <name>S-adenosyl-L-methionine</name>
        <dbReference type="ChEBI" id="CHEBI:59789"/>
    </ligand>
</feature>
<reference evidence="6" key="1">
    <citation type="submission" date="2018-05" db="EMBL/GenBank/DDBJ databases">
        <authorList>
            <person name="Du Z."/>
            <person name="Wang X."/>
        </authorList>
    </citation>
    <scope>NUCLEOTIDE SEQUENCE [LARGE SCALE GENOMIC DNA]</scope>
    <source>
        <strain evidence="6">WDS4C29</strain>
    </source>
</reference>
<dbReference type="PANTHER" id="PTHR11061">
    <property type="entry name" value="RNA M5U METHYLTRANSFERASE"/>
    <property type="match status" value="1"/>
</dbReference>
<dbReference type="EMBL" id="QETF01000007">
    <property type="protein sequence ID" value="PWG17035.1"/>
    <property type="molecule type" value="Genomic_DNA"/>
</dbReference>
<dbReference type="AlphaFoldDB" id="A0A2V1P3M4"/>
<feature type="binding site" evidence="4">
    <location>
        <position position="281"/>
    </location>
    <ligand>
        <name>S-adenosyl-L-methionine</name>
        <dbReference type="ChEBI" id="CHEBI:59789"/>
    </ligand>
</feature>
<comment type="similarity">
    <text evidence="4">Belongs to the class I-like SAM-binding methyltransferase superfamily. RNA M5U methyltransferase family.</text>
</comment>
<dbReference type="Gene3D" id="3.40.50.150">
    <property type="entry name" value="Vaccinia Virus protein VP39"/>
    <property type="match status" value="1"/>
</dbReference>
<feature type="binding site" evidence="4">
    <location>
        <position position="261"/>
    </location>
    <ligand>
        <name>S-adenosyl-L-methionine</name>
        <dbReference type="ChEBI" id="CHEBI:59789"/>
    </ligand>
</feature>
<dbReference type="CDD" id="cd02440">
    <property type="entry name" value="AdoMet_MTases"/>
    <property type="match status" value="1"/>
</dbReference>
<dbReference type="GO" id="GO:0070475">
    <property type="term" value="P:rRNA base methylation"/>
    <property type="evidence" value="ECO:0007669"/>
    <property type="project" value="TreeGrafter"/>
</dbReference>
<keyword evidence="3 4" id="KW-0949">S-adenosyl-L-methionine</keyword>
<evidence type="ECO:0000313" key="5">
    <source>
        <dbReference type="EMBL" id="PWG17035.1"/>
    </source>
</evidence>
<dbReference type="Gene3D" id="2.40.50.1070">
    <property type="match status" value="1"/>
</dbReference>
<keyword evidence="1 4" id="KW-0489">Methyltransferase</keyword>
<feature type="active site" description="Nucleophile" evidence="4">
    <location>
        <position position="355"/>
    </location>
</feature>
<dbReference type="Pfam" id="PF05958">
    <property type="entry name" value="tRNA_U5-meth_tr"/>
    <property type="match status" value="1"/>
</dbReference>
<proteinExistence type="inferred from homology"/>
<dbReference type="RefSeq" id="WP_109388540.1">
    <property type="nucleotide sequence ID" value="NZ_QETF01000007.1"/>
</dbReference>
<dbReference type="PANTHER" id="PTHR11061:SF49">
    <property type="entry name" value="23S RRNA (URACIL(1939)-C(5))-METHYLTRANSFERASE RLMD"/>
    <property type="match status" value="1"/>
</dbReference>
<keyword evidence="6" id="KW-1185">Reference proteome</keyword>
<dbReference type="InterPro" id="IPR029063">
    <property type="entry name" value="SAM-dependent_MTases_sf"/>
</dbReference>